<dbReference type="InterPro" id="IPR014721">
    <property type="entry name" value="Ribsml_uS5_D2-typ_fold_subgr"/>
</dbReference>
<evidence type="ECO:0000256" key="2">
    <source>
        <dbReference type="ARBA" id="ARBA00022777"/>
    </source>
</evidence>
<dbReference type="PANTHER" id="PTHR20861:SF6">
    <property type="entry name" value="BETA-RIBOFURANOSYLPHENOL 5'-PHOSPHATE SYNTHASE"/>
    <property type="match status" value="1"/>
</dbReference>
<dbReference type="AlphaFoldDB" id="A0A1I3ST69"/>
<evidence type="ECO:0000313" key="5">
    <source>
        <dbReference type="Proteomes" id="UP000199518"/>
    </source>
</evidence>
<dbReference type="Proteomes" id="UP000199518">
    <property type="component" value="Unassembled WGS sequence"/>
</dbReference>
<keyword evidence="1" id="KW-0808">Transferase</keyword>
<dbReference type="GO" id="GO:0005524">
    <property type="term" value="F:ATP binding"/>
    <property type="evidence" value="ECO:0007669"/>
    <property type="project" value="InterPro"/>
</dbReference>
<keyword evidence="2" id="KW-0418">Kinase</keyword>
<dbReference type="Pfam" id="PF00288">
    <property type="entry name" value="GHMP_kinases_N"/>
    <property type="match status" value="1"/>
</dbReference>
<dbReference type="InterPro" id="IPR004422">
    <property type="entry name" value="RFAP_synthase"/>
</dbReference>
<dbReference type="SUPFAM" id="SSF54211">
    <property type="entry name" value="Ribosomal protein S5 domain 2-like"/>
    <property type="match status" value="1"/>
</dbReference>
<dbReference type="RefSeq" id="WP_092056821.1">
    <property type="nucleotide sequence ID" value="NZ_FOQD01000025.1"/>
</dbReference>
<dbReference type="InterPro" id="IPR006204">
    <property type="entry name" value="GHMP_kinase_N_dom"/>
</dbReference>
<keyword evidence="5" id="KW-1185">Reference proteome</keyword>
<reference evidence="5" key="1">
    <citation type="submission" date="2016-10" db="EMBL/GenBank/DDBJ databases">
        <authorList>
            <person name="Varghese N."/>
            <person name="Submissions S."/>
        </authorList>
    </citation>
    <scope>NUCLEOTIDE SEQUENCE [LARGE SCALE GENOMIC DNA]</scope>
    <source>
        <strain evidence="5">DSM 26348</strain>
    </source>
</reference>
<proteinExistence type="predicted"/>
<gene>
    <name evidence="4" type="ORF">SAMN05421753_12543</name>
</gene>
<evidence type="ECO:0000313" key="4">
    <source>
        <dbReference type="EMBL" id="SFJ61019.1"/>
    </source>
</evidence>
<dbReference type="Gene3D" id="3.30.230.10">
    <property type="match status" value="1"/>
</dbReference>
<protein>
    <submittedName>
        <fullName evidence="4">Beta-RFAP synthase</fullName>
    </submittedName>
</protein>
<name>A0A1I3ST69_9PLAN</name>
<feature type="domain" description="GHMP kinase N-terminal" evidence="3">
    <location>
        <begin position="64"/>
        <end position="129"/>
    </location>
</feature>
<dbReference type="STRING" id="1576369.SAMN05421753_12543"/>
<evidence type="ECO:0000259" key="3">
    <source>
        <dbReference type="Pfam" id="PF00288"/>
    </source>
</evidence>
<dbReference type="OrthoDB" id="1492801at2"/>
<sequence length="318" mass="33615">MSARFITVRTGARLHFGPLSYRPERGRHFGGVGLMIDRPGVHAVVGLAKPGTSGSSNSARVRALLDTLKRSGVCGSSHFDVDVLEEIPPHSGLGSGTQLALAVTDAILTLQGHKHPPQSLALISGRGDRSAIGLFGYEQGGFLIDAGRANNQDVGALATRVSFPAEWRVLLVRPIDGQGLHGSVEMSAFQSLPSMSEQLTGRLCRLALTELLPALQQNDFAAFTSALYEYGQLAGEFFAPSQGGVFASTAIRRLAASLSGPATGMAQSSWGPTVALFAEGNGPARDLWQQIKSHPDGANLHVEQVQARNRGRELTSSV</sequence>
<dbReference type="EMBL" id="FOQD01000025">
    <property type="protein sequence ID" value="SFJ61019.1"/>
    <property type="molecule type" value="Genomic_DNA"/>
</dbReference>
<dbReference type="InterPro" id="IPR020568">
    <property type="entry name" value="Ribosomal_Su5_D2-typ_SF"/>
</dbReference>
<dbReference type="PANTHER" id="PTHR20861">
    <property type="entry name" value="HOMOSERINE/4-DIPHOSPHOCYTIDYL-2-C-METHYL-D-ERYTHRITOL KINASE"/>
    <property type="match status" value="1"/>
</dbReference>
<dbReference type="PIRSF" id="PIRSF004884">
    <property type="entry name" value="Sugar_kin_arch"/>
    <property type="match status" value="1"/>
</dbReference>
<organism evidence="4 5">
    <name type="scientific">Planctomicrobium piriforme</name>
    <dbReference type="NCBI Taxonomy" id="1576369"/>
    <lineage>
        <taxon>Bacteria</taxon>
        <taxon>Pseudomonadati</taxon>
        <taxon>Planctomycetota</taxon>
        <taxon>Planctomycetia</taxon>
        <taxon>Planctomycetales</taxon>
        <taxon>Planctomycetaceae</taxon>
        <taxon>Planctomicrobium</taxon>
    </lineage>
</organism>
<accession>A0A1I3ST69</accession>
<evidence type="ECO:0000256" key="1">
    <source>
        <dbReference type="ARBA" id="ARBA00022679"/>
    </source>
</evidence>
<dbReference type="GO" id="GO:0016301">
    <property type="term" value="F:kinase activity"/>
    <property type="evidence" value="ECO:0007669"/>
    <property type="project" value="UniProtKB-KW"/>
</dbReference>